<evidence type="ECO:0000256" key="2">
    <source>
        <dbReference type="ARBA" id="ARBA00023235"/>
    </source>
</evidence>
<evidence type="ECO:0000256" key="1">
    <source>
        <dbReference type="ARBA" id="ARBA00008348"/>
    </source>
</evidence>
<dbReference type="EMBL" id="PITP01000865">
    <property type="protein sequence ID" value="PKD78228.1"/>
    <property type="molecule type" value="Genomic_DNA"/>
</dbReference>
<dbReference type="InterPro" id="IPR050343">
    <property type="entry name" value="RsuA_PseudoU_synthase"/>
</dbReference>
<keyword evidence="3" id="KW-0694">RNA-binding</keyword>
<sequence>DTADRMEQRLGKYLNSEAVMPKLHKVLADAGIGSRREMEELIVAGRVSVNGEPAHIGQRVAPNDQVRVNGKPIMRTNTKKPPRVILYHKPAG</sequence>
<evidence type="ECO:0000259" key="4">
    <source>
        <dbReference type="SMART" id="SM00363"/>
    </source>
</evidence>
<feature type="non-terminal residue" evidence="5">
    <location>
        <position position="1"/>
    </location>
</feature>
<dbReference type="GO" id="GO:0003723">
    <property type="term" value="F:RNA binding"/>
    <property type="evidence" value="ECO:0007669"/>
    <property type="project" value="UniProtKB-KW"/>
</dbReference>
<dbReference type="PANTHER" id="PTHR47683">
    <property type="entry name" value="PSEUDOURIDINE SYNTHASE FAMILY PROTEIN-RELATED"/>
    <property type="match status" value="1"/>
</dbReference>
<dbReference type="CDD" id="cd00165">
    <property type="entry name" value="S4"/>
    <property type="match status" value="1"/>
</dbReference>
<comment type="similarity">
    <text evidence="1">Belongs to the pseudouridine synthase RsuA family.</text>
</comment>
<proteinExistence type="inferred from homology"/>
<dbReference type="AlphaFoldDB" id="A0AAP8HTJ9"/>
<dbReference type="InterPro" id="IPR002942">
    <property type="entry name" value="S4_RNA-bd"/>
</dbReference>
<protein>
    <submittedName>
        <fullName evidence="5">23S rRNA pseudouridylate synthase B</fullName>
    </submittedName>
</protein>
<dbReference type="Proteomes" id="UP000233549">
    <property type="component" value="Unassembled WGS sequence"/>
</dbReference>
<dbReference type="PROSITE" id="PS50889">
    <property type="entry name" value="S4"/>
    <property type="match status" value="1"/>
</dbReference>
<organism evidence="5 6">
    <name type="scientific">Escherichia coli</name>
    <dbReference type="NCBI Taxonomy" id="562"/>
    <lineage>
        <taxon>Bacteria</taxon>
        <taxon>Pseudomonadati</taxon>
        <taxon>Pseudomonadota</taxon>
        <taxon>Gammaproteobacteria</taxon>
        <taxon>Enterobacterales</taxon>
        <taxon>Enterobacteriaceae</taxon>
        <taxon>Escherichia</taxon>
    </lineage>
</organism>
<keyword evidence="2" id="KW-0413">Isomerase</keyword>
<gene>
    <name evidence="5" type="ORF">CWS33_31365</name>
</gene>
<evidence type="ECO:0000256" key="3">
    <source>
        <dbReference type="PROSITE-ProRule" id="PRU00182"/>
    </source>
</evidence>
<dbReference type="GO" id="GO:0000455">
    <property type="term" value="P:enzyme-directed rRNA pseudouridine synthesis"/>
    <property type="evidence" value="ECO:0007669"/>
    <property type="project" value="UniProtKB-ARBA"/>
</dbReference>
<dbReference type="SMART" id="SM00363">
    <property type="entry name" value="S4"/>
    <property type="match status" value="1"/>
</dbReference>
<name>A0AAP8HTJ9_ECOLX</name>
<dbReference type="Pfam" id="PF01479">
    <property type="entry name" value="S4"/>
    <property type="match status" value="1"/>
</dbReference>
<feature type="non-terminal residue" evidence="5">
    <location>
        <position position="92"/>
    </location>
</feature>
<dbReference type="PANTHER" id="PTHR47683:SF3">
    <property type="entry name" value="RIBOSOMAL LARGE SUBUNIT PSEUDOURIDINE SYNTHASE B"/>
    <property type="match status" value="1"/>
</dbReference>
<accession>A0AAP8HTJ9</accession>
<dbReference type="InterPro" id="IPR036986">
    <property type="entry name" value="S4_RNA-bd_sf"/>
</dbReference>
<feature type="domain" description="RNA-binding S4" evidence="4">
    <location>
        <begin position="21"/>
        <end position="79"/>
    </location>
</feature>
<evidence type="ECO:0000313" key="5">
    <source>
        <dbReference type="EMBL" id="PKD78228.1"/>
    </source>
</evidence>
<comment type="caution">
    <text evidence="5">The sequence shown here is derived from an EMBL/GenBank/DDBJ whole genome shotgun (WGS) entry which is preliminary data.</text>
</comment>
<dbReference type="GO" id="GO:0120159">
    <property type="term" value="F:rRNA pseudouridine synthase activity"/>
    <property type="evidence" value="ECO:0007669"/>
    <property type="project" value="UniProtKB-ARBA"/>
</dbReference>
<dbReference type="Gene3D" id="3.10.290.10">
    <property type="entry name" value="RNA-binding S4 domain"/>
    <property type="match status" value="1"/>
</dbReference>
<evidence type="ECO:0000313" key="6">
    <source>
        <dbReference type="Proteomes" id="UP000233549"/>
    </source>
</evidence>
<reference evidence="5 6" key="1">
    <citation type="submission" date="2017-12" db="EMBL/GenBank/DDBJ databases">
        <title>Rapid rising of carbapenem-resistant Enterobacteriaceae(CRE) and emergence of colistin resistance genemcr-1 in CRE in the hospital of Henan, China.</title>
        <authorList>
            <person name="Sun Q."/>
            <person name="Zhang R."/>
            <person name="Li Y."/>
            <person name="Shen Y."/>
            <person name="Zhang Y."/>
            <person name="Yang J."/>
            <person name="Shu L."/>
            <person name="Zhou H."/>
            <person name="Wang Y."/>
            <person name="Wang B."/>
            <person name="Shen Z."/>
        </authorList>
    </citation>
    <scope>NUCLEOTIDE SEQUENCE [LARGE SCALE GENOMIC DNA]</scope>
    <source>
        <strain evidence="5 6">3512</strain>
    </source>
</reference>
<dbReference type="FunFam" id="3.10.290.10:FF:000003">
    <property type="entry name" value="Pseudouridine synthase"/>
    <property type="match status" value="1"/>
</dbReference>
<dbReference type="SUPFAM" id="SSF55174">
    <property type="entry name" value="Alpha-L RNA-binding motif"/>
    <property type="match status" value="1"/>
</dbReference>